<protein>
    <recommendedName>
        <fullName evidence="3">ATPase AAA-type core domain-containing protein</fullName>
    </recommendedName>
</protein>
<sequence length="468" mass="52458">MHLLTTDGSVFVEAKSLVAVPNCVSPERVREIAISLDHRSNQDVFLEAVVLAQLVETGASNVSLDRVPQTSSLDNDGIEGTDGGEAKHGTVFLDLEPPAIDVWPKELQQLEQDVKHPRVKLQARELPPPDWDYHAAHLLEAKTQPQDFKGGFEALQPLEGEEKELRLPDGEVMDLQLTEDDNKPQLMGCKYIELQVSNIESKKLQAFEGNGQELNPHDTKTRELGPLESKNQLDLESSAELEVTQKSECVHLEAHGGEMLQIDEANQEACLPRCSLEQLRDAIIHAFGSKHFFLKSQTVVVAIEGSGRAQPELASFMFMGPTGVGKIELAQALAAFIFIPGNALVQIDMSEYLLEKQAVSRTFLLINLEDKPNKSGVPEFPYRDRSKKRNSPLNYFHKLSNSEADLLMSLESEDFHCCDTSLIISSSYASPIIELMKIWMNMKMTTEINMKTLMERNRKKQKKRNKKI</sequence>
<dbReference type="AlphaFoldDB" id="A0AAD3XQ89"/>
<dbReference type="PANTHER" id="PTHR11638:SF18">
    <property type="entry name" value="HEAT SHOCK PROTEIN 104"/>
    <property type="match status" value="1"/>
</dbReference>
<dbReference type="Proteomes" id="UP001279734">
    <property type="component" value="Unassembled WGS sequence"/>
</dbReference>
<dbReference type="GO" id="GO:0005737">
    <property type="term" value="C:cytoplasm"/>
    <property type="evidence" value="ECO:0007669"/>
    <property type="project" value="TreeGrafter"/>
</dbReference>
<evidence type="ECO:0000256" key="1">
    <source>
        <dbReference type="ARBA" id="ARBA00022741"/>
    </source>
</evidence>
<dbReference type="EMBL" id="BSYO01000012">
    <property type="protein sequence ID" value="GMH13033.1"/>
    <property type="molecule type" value="Genomic_DNA"/>
</dbReference>
<proteinExistence type="predicted"/>
<dbReference type="Gene3D" id="3.40.50.300">
    <property type="entry name" value="P-loop containing nucleotide triphosphate hydrolases"/>
    <property type="match status" value="1"/>
</dbReference>
<feature type="domain" description="ATPase AAA-type core" evidence="3">
    <location>
        <begin position="313"/>
        <end position="362"/>
    </location>
</feature>
<accession>A0AAD3XQ89</accession>
<comment type="caution">
    <text evidence="4">The sequence shown here is derived from an EMBL/GenBank/DDBJ whole genome shotgun (WGS) entry which is preliminary data.</text>
</comment>
<evidence type="ECO:0000313" key="4">
    <source>
        <dbReference type="EMBL" id="GMH13033.1"/>
    </source>
</evidence>
<organism evidence="4 5">
    <name type="scientific">Nepenthes gracilis</name>
    <name type="common">Slender pitcher plant</name>
    <dbReference type="NCBI Taxonomy" id="150966"/>
    <lineage>
        <taxon>Eukaryota</taxon>
        <taxon>Viridiplantae</taxon>
        <taxon>Streptophyta</taxon>
        <taxon>Embryophyta</taxon>
        <taxon>Tracheophyta</taxon>
        <taxon>Spermatophyta</taxon>
        <taxon>Magnoliopsida</taxon>
        <taxon>eudicotyledons</taxon>
        <taxon>Gunneridae</taxon>
        <taxon>Pentapetalae</taxon>
        <taxon>Caryophyllales</taxon>
        <taxon>Nepenthaceae</taxon>
        <taxon>Nepenthes</taxon>
    </lineage>
</organism>
<dbReference type="GO" id="GO:0016887">
    <property type="term" value="F:ATP hydrolysis activity"/>
    <property type="evidence" value="ECO:0007669"/>
    <property type="project" value="InterPro"/>
</dbReference>
<dbReference type="InterPro" id="IPR003959">
    <property type="entry name" value="ATPase_AAA_core"/>
</dbReference>
<dbReference type="InterPro" id="IPR050130">
    <property type="entry name" value="ClpA_ClpB"/>
</dbReference>
<dbReference type="SUPFAM" id="SSF52540">
    <property type="entry name" value="P-loop containing nucleoside triphosphate hydrolases"/>
    <property type="match status" value="1"/>
</dbReference>
<keyword evidence="2" id="KW-0067">ATP-binding</keyword>
<gene>
    <name evidence="4" type="ORF">Nepgr_014874</name>
</gene>
<reference evidence="4" key="1">
    <citation type="submission" date="2023-05" db="EMBL/GenBank/DDBJ databases">
        <title>Nepenthes gracilis genome sequencing.</title>
        <authorList>
            <person name="Fukushima K."/>
        </authorList>
    </citation>
    <scope>NUCLEOTIDE SEQUENCE</scope>
    <source>
        <strain evidence="4">SING2019-196</strain>
    </source>
</reference>
<dbReference type="InterPro" id="IPR027417">
    <property type="entry name" value="P-loop_NTPase"/>
</dbReference>
<evidence type="ECO:0000256" key="2">
    <source>
        <dbReference type="ARBA" id="ARBA00022840"/>
    </source>
</evidence>
<name>A0AAD3XQ89_NEPGR</name>
<dbReference type="GO" id="GO:0005524">
    <property type="term" value="F:ATP binding"/>
    <property type="evidence" value="ECO:0007669"/>
    <property type="project" value="UniProtKB-KW"/>
</dbReference>
<keyword evidence="5" id="KW-1185">Reference proteome</keyword>
<keyword evidence="1" id="KW-0547">Nucleotide-binding</keyword>
<dbReference type="PANTHER" id="PTHR11638">
    <property type="entry name" value="ATP-DEPENDENT CLP PROTEASE"/>
    <property type="match status" value="1"/>
</dbReference>
<evidence type="ECO:0000259" key="3">
    <source>
        <dbReference type="Pfam" id="PF07724"/>
    </source>
</evidence>
<dbReference type="Pfam" id="PF07724">
    <property type="entry name" value="AAA_2"/>
    <property type="match status" value="1"/>
</dbReference>
<evidence type="ECO:0000313" key="5">
    <source>
        <dbReference type="Proteomes" id="UP001279734"/>
    </source>
</evidence>
<dbReference type="GO" id="GO:0034605">
    <property type="term" value="P:cellular response to heat"/>
    <property type="evidence" value="ECO:0007669"/>
    <property type="project" value="TreeGrafter"/>
</dbReference>